<evidence type="ECO:0000313" key="3">
    <source>
        <dbReference type="Proteomes" id="UP000234545"/>
    </source>
</evidence>
<dbReference type="Proteomes" id="UP000234545">
    <property type="component" value="Unassembled WGS sequence"/>
</dbReference>
<comment type="caution">
    <text evidence="2">The sequence shown here is derived from an EMBL/GenBank/DDBJ whole genome shotgun (WGS) entry which is preliminary data.</text>
</comment>
<dbReference type="PIRSF" id="PIRSF006221">
    <property type="entry name" value="Ketosamine-3-kinase"/>
    <property type="match status" value="1"/>
</dbReference>
<dbReference type="PANTHER" id="PTHR12149:SF8">
    <property type="entry name" value="PROTEIN-RIBULOSAMINE 3-KINASE"/>
    <property type="match status" value="1"/>
</dbReference>
<evidence type="ECO:0000313" key="2">
    <source>
        <dbReference type="EMBL" id="PKY66282.1"/>
    </source>
</evidence>
<dbReference type="InterPro" id="IPR016477">
    <property type="entry name" value="Fructo-/Ketosamine-3-kinase"/>
</dbReference>
<keyword evidence="1" id="KW-0808">Transferase</keyword>
<dbReference type="Gene3D" id="1.20.1270.240">
    <property type="match status" value="1"/>
</dbReference>
<dbReference type="OrthoDB" id="5291879at2"/>
<accession>A0A2I1I549</accession>
<dbReference type="AlphaFoldDB" id="A0A2I1I549"/>
<dbReference type="SUPFAM" id="SSF56112">
    <property type="entry name" value="Protein kinase-like (PK-like)"/>
    <property type="match status" value="1"/>
</dbReference>
<dbReference type="EMBL" id="PKKJ01000004">
    <property type="protein sequence ID" value="PKY66282.1"/>
    <property type="molecule type" value="Genomic_DNA"/>
</dbReference>
<keyword evidence="1 2" id="KW-0418">Kinase</keyword>
<proteinExistence type="inferred from homology"/>
<dbReference type="InterPro" id="IPR011009">
    <property type="entry name" value="Kinase-like_dom_sf"/>
</dbReference>
<dbReference type="RefSeq" id="WP_101628047.1">
    <property type="nucleotide sequence ID" value="NZ_PKKJ01000004.1"/>
</dbReference>
<reference evidence="2 3" key="1">
    <citation type="submission" date="2017-12" db="EMBL/GenBank/DDBJ databases">
        <title>Phylogenetic diversity of female urinary microbiome.</title>
        <authorList>
            <person name="Thomas-White K."/>
            <person name="Wolfe A.J."/>
        </authorList>
    </citation>
    <scope>NUCLEOTIDE SEQUENCE [LARGE SCALE GENOMIC DNA]</scope>
    <source>
        <strain evidence="2 3">UMB0250</strain>
    </source>
</reference>
<name>A0A2I1I549_9ACTO</name>
<evidence type="ECO:0000256" key="1">
    <source>
        <dbReference type="PIRNR" id="PIRNR006221"/>
    </source>
</evidence>
<sequence length="256" mass="28271">METFRKSDHRPSKISHEVTSLLWLADAGDQATRIVPVLDYGKTWLEEPVLSRVQATPRMAEEFGRALAYTHAAGAPHLGAPPPGHTTDGWMGEAPLPLLADGGSTSWGQYYAEYRVEPYIDCPAFSQTDRERLHRFAEKLASGAFDHDQPALVRSGEVSRLHGDLWSGNVMWTPDGVTLIDPAAQGGHGEEDLAMLGVFGCPHLETIRNAYAEASPLQDGWRERIGLHSLHILIIHAYLFGASYRSDVMQIVKKYG</sequence>
<dbReference type="GO" id="GO:0016301">
    <property type="term" value="F:kinase activity"/>
    <property type="evidence" value="ECO:0007669"/>
    <property type="project" value="UniProtKB-UniRule"/>
</dbReference>
<comment type="similarity">
    <text evidence="1">Belongs to the fructosamine kinase family.</text>
</comment>
<dbReference type="PANTHER" id="PTHR12149">
    <property type="entry name" value="FRUCTOSAMINE 3 KINASE-RELATED PROTEIN"/>
    <property type="match status" value="1"/>
</dbReference>
<dbReference type="Pfam" id="PF03881">
    <property type="entry name" value="Fructosamin_kin"/>
    <property type="match status" value="1"/>
</dbReference>
<gene>
    <name evidence="2" type="ORF">CYJ25_04720</name>
</gene>
<organism evidence="2 3">
    <name type="scientific">Schaalia turicensis</name>
    <dbReference type="NCBI Taxonomy" id="131111"/>
    <lineage>
        <taxon>Bacteria</taxon>
        <taxon>Bacillati</taxon>
        <taxon>Actinomycetota</taxon>
        <taxon>Actinomycetes</taxon>
        <taxon>Actinomycetales</taxon>
        <taxon>Actinomycetaceae</taxon>
        <taxon>Schaalia</taxon>
    </lineage>
</organism>
<dbReference type="Gene3D" id="1.10.510.10">
    <property type="entry name" value="Transferase(Phosphotransferase) domain 1"/>
    <property type="match status" value="1"/>
</dbReference>
<protein>
    <submittedName>
        <fullName evidence="2">Fructosamine kinase</fullName>
    </submittedName>
</protein>